<protein>
    <submittedName>
        <fullName evidence="2">WXG100 family type VII secretion target</fullName>
    </submittedName>
</protein>
<evidence type="ECO:0000313" key="2">
    <source>
        <dbReference type="EMBL" id="GAA3538336.1"/>
    </source>
</evidence>
<evidence type="ECO:0000256" key="1">
    <source>
        <dbReference type="SAM" id="MobiDB-lite"/>
    </source>
</evidence>
<feature type="compositionally biased region" description="Low complexity" evidence="1">
    <location>
        <begin position="460"/>
        <end position="484"/>
    </location>
</feature>
<dbReference type="EMBL" id="BAAAZN010000004">
    <property type="protein sequence ID" value="GAA3538336.1"/>
    <property type="molecule type" value="Genomic_DNA"/>
</dbReference>
<feature type="compositionally biased region" description="Low complexity" evidence="1">
    <location>
        <begin position="731"/>
        <end position="740"/>
    </location>
</feature>
<feature type="compositionally biased region" description="Polar residues" evidence="1">
    <location>
        <begin position="583"/>
        <end position="599"/>
    </location>
</feature>
<evidence type="ECO:0000313" key="3">
    <source>
        <dbReference type="Proteomes" id="UP001500689"/>
    </source>
</evidence>
<feature type="compositionally biased region" description="Basic and acidic residues" evidence="1">
    <location>
        <begin position="443"/>
        <end position="459"/>
    </location>
</feature>
<organism evidence="2 3">
    <name type="scientific">Amycolatopsis ultiminotia</name>
    <dbReference type="NCBI Taxonomy" id="543629"/>
    <lineage>
        <taxon>Bacteria</taxon>
        <taxon>Bacillati</taxon>
        <taxon>Actinomycetota</taxon>
        <taxon>Actinomycetes</taxon>
        <taxon>Pseudonocardiales</taxon>
        <taxon>Pseudonocardiaceae</taxon>
        <taxon>Amycolatopsis</taxon>
    </lineage>
</organism>
<feature type="compositionally biased region" description="Gly residues" evidence="1">
    <location>
        <begin position="741"/>
        <end position="754"/>
    </location>
</feature>
<name>A0ABP6VMF3_9PSEU</name>
<dbReference type="Proteomes" id="UP001500689">
    <property type="component" value="Unassembled WGS sequence"/>
</dbReference>
<feature type="compositionally biased region" description="Acidic residues" evidence="1">
    <location>
        <begin position="783"/>
        <end position="792"/>
    </location>
</feature>
<dbReference type="RefSeq" id="WP_344858360.1">
    <property type="nucleotide sequence ID" value="NZ_BAAAZN010000004.1"/>
</dbReference>
<proteinExistence type="predicted"/>
<comment type="caution">
    <text evidence="2">The sequence shown here is derived from an EMBL/GenBank/DDBJ whole genome shotgun (WGS) entry which is preliminary data.</text>
</comment>
<accession>A0ABP6VMF3</accession>
<keyword evidence="3" id="KW-1185">Reference proteome</keyword>
<gene>
    <name evidence="2" type="ORF">GCM10022222_22430</name>
</gene>
<feature type="compositionally biased region" description="Basic and acidic residues" evidence="1">
    <location>
        <begin position="534"/>
        <end position="546"/>
    </location>
</feature>
<sequence>MTPPAAQNSGRLGDSIIAPLQPPADVHLDDTSDAMIKSLSGFRDQMTGKLGEVYVKWIQHPSRNLGTQFAAPYGRGDEENRLLNELGGFGFGHLWGAQGRAANLGKAAKAAQDDAGQAKQAVAASWQGKAADSAAEKLDDFAKAAGDYGGAVNGFSQLLQQLWHTVRQPIVDLAKLPEDAGQSPKQFLDAHSPDDCDGQSMFIDRLNDAIKWGRRKNHAEVANSEDGGTGPISPQDLRDASLGVDLDTDYYSRWANDFCNQMDEYCVAYSNAMNTYRQYIRNAHTAATNALRAFTDGLDVPTDPFGGLHFGAGGDAGGQTKSSSSGGDHGNGAGGSPSANAGGSSAPSPASAAPQQAVPAPAPAAPAATTPAAADPNANPVTHQPLETDPGTGQPYPIDPRTGQAVKPDTEQPETMTVQQGDHKLSLTEPGDDGRMGITVDDGSGHPKDFQLDFGDHQDGAQAGADPAAQQPGSGQPAQVPGQPDAGPGQQADSPGHSAHAPDSPGQPDQATGAHAAPGSPDQPGSDTAPKYEPGPDGKIHIEDGGLKIIAERPQGPDGPTVVTVDDGSGEPVKYTLGDDHGTQLSPDASGPAQTSTPDSAAHPGQSMPDAAQQPGQGVPDGAQQPGQGVPDAAQHSPAEGVQQAPAAAQYEQPDVPVAHSAEATVDTSGADDATTAQSVINPLDSDSGIGHPADNPLGAAPSGEHTSGGGAAGDSSVAELGTAPPGSDHGQQQAPSAMGMMGGGLGSAPSGGGDQERSTNPYRAPGGLFDAGSSGRRISGSLDDEGSQGTR</sequence>
<feature type="region of interest" description="Disordered" evidence="1">
    <location>
        <begin position="309"/>
        <end position="792"/>
    </location>
</feature>
<reference evidence="3" key="1">
    <citation type="journal article" date="2019" name="Int. J. Syst. Evol. Microbiol.">
        <title>The Global Catalogue of Microorganisms (GCM) 10K type strain sequencing project: providing services to taxonomists for standard genome sequencing and annotation.</title>
        <authorList>
            <consortium name="The Broad Institute Genomics Platform"/>
            <consortium name="The Broad Institute Genome Sequencing Center for Infectious Disease"/>
            <person name="Wu L."/>
            <person name="Ma J."/>
        </authorList>
    </citation>
    <scope>NUCLEOTIDE SEQUENCE [LARGE SCALE GENOMIC DNA]</scope>
    <source>
        <strain evidence="3">JCM 16898</strain>
    </source>
</reference>
<feature type="compositionally biased region" description="Low complexity" evidence="1">
    <location>
        <begin position="643"/>
        <end position="654"/>
    </location>
</feature>
<feature type="compositionally biased region" description="Low complexity" evidence="1">
    <location>
        <begin position="336"/>
        <end position="381"/>
    </location>
</feature>